<keyword evidence="5" id="KW-0949">S-adenosyl-L-methionine</keyword>
<dbReference type="GO" id="GO:0003676">
    <property type="term" value="F:nucleic acid binding"/>
    <property type="evidence" value="ECO:0007669"/>
    <property type="project" value="InterPro"/>
</dbReference>
<dbReference type="AlphaFoldDB" id="A0A437Q3Z3"/>
<dbReference type="InterPro" id="IPR029063">
    <property type="entry name" value="SAM-dependent_MTases_sf"/>
</dbReference>
<dbReference type="Pfam" id="PF05175">
    <property type="entry name" value="MTS"/>
    <property type="match status" value="1"/>
</dbReference>
<dbReference type="SUPFAM" id="SSF53335">
    <property type="entry name" value="S-adenosyl-L-methionine-dependent methyltransferases"/>
    <property type="match status" value="1"/>
</dbReference>
<dbReference type="PANTHER" id="PTHR47816:SF4">
    <property type="entry name" value="RIBOSOMAL RNA SMALL SUBUNIT METHYLTRANSFERASE C"/>
    <property type="match status" value="1"/>
</dbReference>
<dbReference type="InterPro" id="IPR007848">
    <property type="entry name" value="Small_mtfrase_dom"/>
</dbReference>
<keyword evidence="1" id="KW-0963">Cytoplasm</keyword>
<dbReference type="Gene3D" id="3.40.50.150">
    <property type="entry name" value="Vaccinia Virus protein VP39"/>
    <property type="match status" value="2"/>
</dbReference>
<sequence>MSRDSAFALLFDEFRQISAPALWLVDDNLDFETLPAVNPSVHAFTNRFDIYQGLTERGWQCDFCDGLENVTANHYHTALIRIPKEKARAHHLINQAAAKLVANGKLIITGMKQEGIKGFIDRAAKAAHSSAESWKADKQTWAAAVTINQFTPLDDQDYLTLRQAPRDESFHFWSKPGVFGWDKIDKGSALLVEHLRTLSAGVEIKSLLDLGCGYGYLSLHSHRLLGAHISATDNNAAAVAACRENFAQFNTLGEVIASDCGKSIESRFDAVICNPPFHSGFGISGDLTERFIQSAARHLTSEGVAIFVTNLHIGLERKAQPYFQEIATPVVTEHFKLIRLRQPR</sequence>
<dbReference type="InterPro" id="IPR046977">
    <property type="entry name" value="RsmC/RlmG"/>
</dbReference>
<dbReference type="GO" id="GO:0008990">
    <property type="term" value="F:rRNA (guanine-N2-)-methyltransferase activity"/>
    <property type="evidence" value="ECO:0007669"/>
    <property type="project" value="InterPro"/>
</dbReference>
<dbReference type="PANTHER" id="PTHR47816">
    <property type="entry name" value="RIBOSOMAL RNA SMALL SUBUNIT METHYLTRANSFERASE C"/>
    <property type="match status" value="1"/>
</dbReference>
<dbReference type="CDD" id="cd02440">
    <property type="entry name" value="AdoMet_MTases"/>
    <property type="match status" value="1"/>
</dbReference>
<keyword evidence="2" id="KW-0698">rRNA processing</keyword>
<comment type="caution">
    <text evidence="8">The sequence shown here is derived from an EMBL/GenBank/DDBJ whole genome shotgun (WGS) entry which is preliminary data.</text>
</comment>
<organism evidence="8 9">
    <name type="scientific">Neptunomonas marina</name>
    <dbReference type="NCBI Taxonomy" id="1815562"/>
    <lineage>
        <taxon>Bacteria</taxon>
        <taxon>Pseudomonadati</taxon>
        <taxon>Pseudomonadota</taxon>
        <taxon>Gammaproteobacteria</taxon>
        <taxon>Oceanospirillales</taxon>
        <taxon>Oceanospirillaceae</taxon>
        <taxon>Neptunomonas</taxon>
    </lineage>
</organism>
<accession>A0A437Q3Z3</accession>
<evidence type="ECO:0000313" key="9">
    <source>
        <dbReference type="Proteomes" id="UP000282818"/>
    </source>
</evidence>
<evidence type="ECO:0000256" key="4">
    <source>
        <dbReference type="ARBA" id="ARBA00022679"/>
    </source>
</evidence>
<dbReference type="InterPro" id="IPR013675">
    <property type="entry name" value="Mtase_sm_N"/>
</dbReference>
<keyword evidence="4 8" id="KW-0808">Transferase</keyword>
<feature type="domain" description="Methyltransferase small" evidence="6">
    <location>
        <begin position="171"/>
        <end position="338"/>
    </location>
</feature>
<dbReference type="RefSeq" id="WP_127696025.1">
    <property type="nucleotide sequence ID" value="NZ_SACQ01000012.1"/>
</dbReference>
<evidence type="ECO:0000259" key="6">
    <source>
        <dbReference type="Pfam" id="PF05175"/>
    </source>
</evidence>
<feature type="domain" description="Methyltransferase small N-terminal" evidence="7">
    <location>
        <begin position="27"/>
        <end position="122"/>
    </location>
</feature>
<proteinExistence type="predicted"/>
<evidence type="ECO:0000313" key="8">
    <source>
        <dbReference type="EMBL" id="RVU29249.1"/>
    </source>
</evidence>
<evidence type="ECO:0000256" key="2">
    <source>
        <dbReference type="ARBA" id="ARBA00022552"/>
    </source>
</evidence>
<evidence type="ECO:0000256" key="1">
    <source>
        <dbReference type="ARBA" id="ARBA00022490"/>
    </source>
</evidence>
<evidence type="ECO:0000256" key="5">
    <source>
        <dbReference type="ARBA" id="ARBA00022691"/>
    </source>
</evidence>
<name>A0A437Q3Z3_9GAMM</name>
<dbReference type="PROSITE" id="PS00092">
    <property type="entry name" value="N6_MTASE"/>
    <property type="match status" value="1"/>
</dbReference>
<dbReference type="Pfam" id="PF08468">
    <property type="entry name" value="MTS_N"/>
    <property type="match status" value="1"/>
</dbReference>
<evidence type="ECO:0000256" key="3">
    <source>
        <dbReference type="ARBA" id="ARBA00022603"/>
    </source>
</evidence>
<dbReference type="InterPro" id="IPR002052">
    <property type="entry name" value="DNA_methylase_N6_adenine_CS"/>
</dbReference>
<dbReference type="EMBL" id="SACQ01000012">
    <property type="protein sequence ID" value="RVU29249.1"/>
    <property type="molecule type" value="Genomic_DNA"/>
</dbReference>
<keyword evidence="3 8" id="KW-0489">Methyltransferase</keyword>
<gene>
    <name evidence="8" type="ORF">EOE65_17200</name>
</gene>
<keyword evidence="9" id="KW-1185">Reference proteome</keyword>
<reference evidence="8 9" key="1">
    <citation type="submission" date="2019-01" db="EMBL/GenBank/DDBJ databases">
        <authorList>
            <person name="Chen W.-M."/>
        </authorList>
    </citation>
    <scope>NUCLEOTIDE SEQUENCE [LARGE SCALE GENOMIC DNA]</scope>
    <source>
        <strain evidence="8 9">HPM-16</strain>
    </source>
</reference>
<evidence type="ECO:0000259" key="7">
    <source>
        <dbReference type="Pfam" id="PF08468"/>
    </source>
</evidence>
<dbReference type="Proteomes" id="UP000282818">
    <property type="component" value="Unassembled WGS sequence"/>
</dbReference>
<protein>
    <submittedName>
        <fullName evidence="8">Class I SAM-dependent methyltransferase</fullName>
    </submittedName>
</protein>